<dbReference type="Gene3D" id="2.130.10.120">
    <property type="entry name" value="Prolyl oligopeptidase, N-terminal domain"/>
    <property type="match status" value="1"/>
</dbReference>
<evidence type="ECO:0000256" key="5">
    <source>
        <dbReference type="ARBA" id="ARBA00022801"/>
    </source>
</evidence>
<evidence type="ECO:0000256" key="1">
    <source>
        <dbReference type="ARBA" id="ARBA00001070"/>
    </source>
</evidence>
<protein>
    <recommendedName>
        <fullName evidence="3 7">Prolyl endopeptidase</fullName>
        <ecNumber evidence="7">3.4.21.-</ecNumber>
    </recommendedName>
</protein>
<evidence type="ECO:0000256" key="8">
    <source>
        <dbReference type="SAM" id="Phobius"/>
    </source>
</evidence>
<dbReference type="InterPro" id="IPR002470">
    <property type="entry name" value="Peptidase_S9A"/>
</dbReference>
<feature type="transmembrane region" description="Helical" evidence="8">
    <location>
        <begin position="14"/>
        <end position="34"/>
    </location>
</feature>
<keyword evidence="8" id="KW-0812">Transmembrane</keyword>
<sequence>MCQRYAVFFKNRQLQYNCLISTLCMSLSCFLGTALMSTKKFGIQCIFILLLSCGYLGSALTDDKLPIISTSTYPTAHRDESIVDDYHAIKVADPYRWLEEPDSNETQQFVNDLNAVSAPFLAEAPSREQIKTKLTELSNYEQYKPLGRKGDFYYYRYNEGLQNQDVVYQQKTLEDDGEVFLDPNTMSTDGTTSVTDMKWSIDGSVLAYVVNEKGSDQSSIKFRDVYKRDLTDVIERVKFPSPAWLKDNSGIFYSAYPKSKEVASNSTQKDENQAIYFHRLGTSTAKDVLVYNTNHTIVQAFVTDDGLYMIIRIDPNFTQNNMLYYYNLTGFDSSRGAITPKPLFEKLDAKYDYIDHDDDSMLILTNHEAPKFKLLRVSLKNGSVWDVVPEHQKFILDSAKVAAHNRLVLLYLDDVKHTLHVHDLQDGAYMHSLNLIEGSIDYVVGKKSQDEIFFVLETMIIPSIVYRVDFSSNTSSPKLEELRRSVVEGINEEDFLVQQVFFSSKDGTKVPMYIVSSKNSSQSGDAPVLLYGYGGFSISLMPRFEPDTMLFVKHFNGIFASANIRGGGEYGEKWHEAGMREHKQNVFDDFISAAEYLLENNYTTNRKLAIRGGSNGGLLVAVCAQQRPDLYGAVVGEVGVLDMLRFHKFTIGSAWISEYGNPDDPKDFDFIYKYSPLHNIRYPKHGQWPSTLMRTGDHDDRVVPSHTLKYAATLYNTVKAHPEQTEPLLFRIERDVGHGAGKPTEKRIATTVDVFSFLQRVLNLEWKE</sequence>
<evidence type="ECO:0000313" key="12">
    <source>
        <dbReference type="Proteomes" id="UP001176961"/>
    </source>
</evidence>
<organism evidence="11 12">
    <name type="scientific">Cylicocyclus nassatus</name>
    <name type="common">Nematode worm</name>
    <dbReference type="NCBI Taxonomy" id="53992"/>
    <lineage>
        <taxon>Eukaryota</taxon>
        <taxon>Metazoa</taxon>
        <taxon>Ecdysozoa</taxon>
        <taxon>Nematoda</taxon>
        <taxon>Chromadorea</taxon>
        <taxon>Rhabditida</taxon>
        <taxon>Rhabditina</taxon>
        <taxon>Rhabditomorpha</taxon>
        <taxon>Strongyloidea</taxon>
        <taxon>Strongylidae</taxon>
        <taxon>Cylicocyclus</taxon>
    </lineage>
</organism>
<dbReference type="AlphaFoldDB" id="A0AA36GST8"/>
<dbReference type="FunFam" id="3.40.50.1820:FF:000005">
    <property type="entry name" value="Prolyl endopeptidase"/>
    <property type="match status" value="1"/>
</dbReference>
<dbReference type="Pfam" id="PF00326">
    <property type="entry name" value="Peptidase_S9"/>
    <property type="match status" value="1"/>
</dbReference>
<dbReference type="GO" id="GO:0005829">
    <property type="term" value="C:cytosol"/>
    <property type="evidence" value="ECO:0007669"/>
    <property type="project" value="TreeGrafter"/>
</dbReference>
<dbReference type="InterPro" id="IPR051167">
    <property type="entry name" value="Prolyl_oligopep/macrocyclase"/>
</dbReference>
<dbReference type="SUPFAM" id="SSF50993">
    <property type="entry name" value="Peptidase/esterase 'gauge' domain"/>
    <property type="match status" value="1"/>
</dbReference>
<keyword evidence="4 7" id="KW-0645">Protease</keyword>
<accession>A0AA36GST8</accession>
<name>A0AA36GST8_CYLNA</name>
<dbReference type="SUPFAM" id="SSF53474">
    <property type="entry name" value="alpha/beta-Hydrolases"/>
    <property type="match status" value="1"/>
</dbReference>
<dbReference type="PRINTS" id="PR00862">
    <property type="entry name" value="PROLIGOPTASE"/>
</dbReference>
<evidence type="ECO:0000259" key="9">
    <source>
        <dbReference type="Pfam" id="PF00326"/>
    </source>
</evidence>
<dbReference type="EC" id="3.4.21.-" evidence="7"/>
<dbReference type="GO" id="GO:0070012">
    <property type="term" value="F:oligopeptidase activity"/>
    <property type="evidence" value="ECO:0007669"/>
    <property type="project" value="TreeGrafter"/>
</dbReference>
<evidence type="ECO:0000256" key="7">
    <source>
        <dbReference type="RuleBase" id="RU368024"/>
    </source>
</evidence>
<keyword evidence="12" id="KW-1185">Reference proteome</keyword>
<dbReference type="PROSITE" id="PS00708">
    <property type="entry name" value="PRO_ENDOPEP_SER"/>
    <property type="match status" value="1"/>
</dbReference>
<dbReference type="GO" id="GO:0006508">
    <property type="term" value="P:proteolysis"/>
    <property type="evidence" value="ECO:0007669"/>
    <property type="project" value="UniProtKB-KW"/>
</dbReference>
<keyword evidence="8" id="KW-1133">Transmembrane helix</keyword>
<dbReference type="PANTHER" id="PTHR42881">
    <property type="entry name" value="PROLYL ENDOPEPTIDASE"/>
    <property type="match status" value="1"/>
</dbReference>
<dbReference type="InterPro" id="IPR002471">
    <property type="entry name" value="Pept_S9_AS"/>
</dbReference>
<dbReference type="EMBL" id="CATQJL010000223">
    <property type="protein sequence ID" value="CAJ0597624.1"/>
    <property type="molecule type" value="Genomic_DNA"/>
</dbReference>
<dbReference type="InterPro" id="IPR029058">
    <property type="entry name" value="AB_hydrolase_fold"/>
</dbReference>
<dbReference type="PANTHER" id="PTHR42881:SF2">
    <property type="entry name" value="PROLYL ENDOPEPTIDASE"/>
    <property type="match status" value="1"/>
</dbReference>
<dbReference type="Gene3D" id="3.40.50.1820">
    <property type="entry name" value="alpha/beta hydrolase"/>
    <property type="match status" value="1"/>
</dbReference>
<evidence type="ECO:0000259" key="10">
    <source>
        <dbReference type="Pfam" id="PF02897"/>
    </source>
</evidence>
<keyword evidence="6 7" id="KW-0720">Serine protease</keyword>
<dbReference type="InterPro" id="IPR023302">
    <property type="entry name" value="Pept_S9A_N"/>
</dbReference>
<feature type="domain" description="Peptidase S9A N-terminal" evidence="10">
    <location>
        <begin position="74"/>
        <end position="477"/>
    </location>
</feature>
<evidence type="ECO:0000256" key="4">
    <source>
        <dbReference type="ARBA" id="ARBA00022670"/>
    </source>
</evidence>
<evidence type="ECO:0000256" key="2">
    <source>
        <dbReference type="ARBA" id="ARBA00005228"/>
    </source>
</evidence>
<reference evidence="11" key="1">
    <citation type="submission" date="2023-07" db="EMBL/GenBank/DDBJ databases">
        <authorList>
            <consortium name="CYATHOMIX"/>
        </authorList>
    </citation>
    <scope>NUCLEOTIDE SEQUENCE</scope>
    <source>
        <strain evidence="11">N/A</strain>
    </source>
</reference>
<evidence type="ECO:0000256" key="6">
    <source>
        <dbReference type="ARBA" id="ARBA00022825"/>
    </source>
</evidence>
<dbReference type="InterPro" id="IPR001375">
    <property type="entry name" value="Peptidase_S9_cat"/>
</dbReference>
<dbReference type="Pfam" id="PF02897">
    <property type="entry name" value="Peptidase_S9_N"/>
    <property type="match status" value="1"/>
</dbReference>
<dbReference type="Proteomes" id="UP001176961">
    <property type="component" value="Unassembled WGS sequence"/>
</dbReference>
<evidence type="ECO:0000313" key="11">
    <source>
        <dbReference type="EMBL" id="CAJ0597624.1"/>
    </source>
</evidence>
<evidence type="ECO:0000256" key="3">
    <source>
        <dbReference type="ARBA" id="ARBA00016310"/>
    </source>
</evidence>
<comment type="catalytic activity">
    <reaction evidence="1">
        <text>Hydrolysis of Pro-|-Xaa &gt;&gt; Ala-|-Xaa in oligopeptides.</text>
        <dbReference type="EC" id="3.4.21.26"/>
    </reaction>
</comment>
<feature type="domain" description="Peptidase S9 prolyl oligopeptidase catalytic" evidence="9">
    <location>
        <begin position="550"/>
        <end position="763"/>
    </location>
</feature>
<keyword evidence="8" id="KW-0472">Membrane</keyword>
<dbReference type="GO" id="GO:0004252">
    <property type="term" value="F:serine-type endopeptidase activity"/>
    <property type="evidence" value="ECO:0007669"/>
    <property type="project" value="UniProtKB-UniRule"/>
</dbReference>
<gene>
    <name evidence="11" type="ORF">CYNAS_LOCUS9607</name>
</gene>
<comment type="caution">
    <text evidence="11">The sequence shown here is derived from an EMBL/GenBank/DDBJ whole genome shotgun (WGS) entry which is preliminary data.</text>
</comment>
<dbReference type="PROSITE" id="PS51257">
    <property type="entry name" value="PROKAR_LIPOPROTEIN"/>
    <property type="match status" value="1"/>
</dbReference>
<comment type="similarity">
    <text evidence="2 7">Belongs to the peptidase S9A family.</text>
</comment>
<proteinExistence type="inferred from homology"/>
<keyword evidence="5 7" id="KW-0378">Hydrolase</keyword>